<feature type="coiled-coil region" evidence="1">
    <location>
        <begin position="245"/>
        <end position="276"/>
    </location>
</feature>
<dbReference type="Proteomes" id="UP001160499">
    <property type="component" value="Unassembled WGS sequence"/>
</dbReference>
<dbReference type="InterPro" id="IPR008490">
    <property type="entry name" value="Transposase_InsH_N"/>
</dbReference>
<evidence type="ECO:0000259" key="2">
    <source>
        <dbReference type="Pfam" id="PF05598"/>
    </source>
</evidence>
<feature type="domain" description="Transposase DDE" evidence="3">
    <location>
        <begin position="445"/>
        <end position="510"/>
    </location>
</feature>
<feature type="coiled-coil region" evidence="1">
    <location>
        <begin position="157"/>
        <end position="184"/>
    </location>
</feature>
<keyword evidence="5" id="KW-1185">Reference proteome</keyword>
<reference evidence="4 5" key="1">
    <citation type="submission" date="2023-04" db="EMBL/GenBank/DDBJ databases">
        <title>Forest soil microbial communities from Buena Vista Peninsula, Colon Province, Panama.</title>
        <authorList>
            <person name="Bouskill N."/>
        </authorList>
    </citation>
    <scope>NUCLEOTIDE SEQUENCE [LARGE SCALE GENOMIC DNA]</scope>
    <source>
        <strain evidence="4 5">GGS1</strain>
    </source>
</reference>
<evidence type="ECO:0000256" key="1">
    <source>
        <dbReference type="SAM" id="Coils"/>
    </source>
</evidence>
<evidence type="ECO:0000259" key="3">
    <source>
        <dbReference type="Pfam" id="PF13751"/>
    </source>
</evidence>
<feature type="domain" description="Transposase InsH N-terminal" evidence="2">
    <location>
        <begin position="26"/>
        <end position="118"/>
    </location>
</feature>
<comment type="caution">
    <text evidence="4">The sequence shown here is derived from an EMBL/GenBank/DDBJ whole genome shotgun (WGS) entry which is preliminary data.</text>
</comment>
<dbReference type="PANTHER" id="PTHR33408">
    <property type="entry name" value="TRANSPOSASE"/>
    <property type="match status" value="1"/>
</dbReference>
<protein>
    <submittedName>
        <fullName evidence="4">Transposase</fullName>
    </submittedName>
</protein>
<evidence type="ECO:0000313" key="4">
    <source>
        <dbReference type="EMBL" id="MDH6222815.1"/>
    </source>
</evidence>
<dbReference type="Pfam" id="PF05598">
    <property type="entry name" value="DUF772"/>
    <property type="match status" value="1"/>
</dbReference>
<name>A0ABT6M2N8_9ACTN</name>
<dbReference type="EMBL" id="JARXVH010000045">
    <property type="protein sequence ID" value="MDH6222815.1"/>
    <property type="molecule type" value="Genomic_DNA"/>
</dbReference>
<proteinExistence type="predicted"/>
<gene>
    <name evidence="4" type="ORF">M2283_010167</name>
</gene>
<dbReference type="InterPro" id="IPR025668">
    <property type="entry name" value="Tnp_DDE_dom"/>
</dbReference>
<keyword evidence="1" id="KW-0175">Coiled coil</keyword>
<dbReference type="Pfam" id="PF13751">
    <property type="entry name" value="DDE_Tnp_1_6"/>
    <property type="match status" value="1"/>
</dbReference>
<accession>A0ABT6M2N8</accession>
<sequence length="518" mass="58144">MSESWLVGRNFLSGDRERDLEMPRDVREWLPPEHLCWKVLDVVELLDLSAFENSYRDDGRGGVAYPPASLIALLMYCYSKGVRSSRRIEQACWDDVGCRIITANRRVDHSTVARFVRRHRAALNSLFVQVLSLCGRRGLVDLSAVAVDGSPMEANASRDANQRLQRLEETISQCEKEIHALMEDAVDHALSVEADGSEAQGDGDDACDNWPRLSRLCDRLTRAYLARDRLHERAMPSPTEIRIKVEAAERMVARAEKRLAAETEAHQEKLKKYELRVREDRAAGHRGANGRPPVPMEHKTVLVRQRTRLVKMRAWLERARTPRPAPSPEARACLSDPDSRLIPGKRGGYLQGYNIQIVCARRQFLLAIEAHDNPSDRTALVPMVKKTQHNHQAAQLPGDIQLWLADSGYASAASFEALGDLPLLVSVTSDADQAGFPAKRQQAPAGQQDMAARLATPTGRAQYRQRSALVEPGFAQIFQRFGRHLNYRGRQAVDAEIKLLGTVHNINKLINHPPKKNP</sequence>
<organism evidence="4 5">
    <name type="scientific">Streptomyces pseudovenezuelae</name>
    <dbReference type="NCBI Taxonomy" id="67350"/>
    <lineage>
        <taxon>Bacteria</taxon>
        <taxon>Bacillati</taxon>
        <taxon>Actinomycetota</taxon>
        <taxon>Actinomycetes</taxon>
        <taxon>Kitasatosporales</taxon>
        <taxon>Streptomycetaceae</taxon>
        <taxon>Streptomyces</taxon>
        <taxon>Streptomyces aurantiacus group</taxon>
    </lineage>
</organism>
<evidence type="ECO:0000313" key="5">
    <source>
        <dbReference type="Proteomes" id="UP001160499"/>
    </source>
</evidence>